<reference evidence="1 2" key="1">
    <citation type="journal article" date="2016" name="J. Biotechnol.">
        <title>First complete genome sequence of a species in the genus Microterricola, an extremophilic cold active enzyme producing bacterial strain ERGS5:02 isolated from Sikkim Himalaya.</title>
        <authorList>
            <person name="Himanshu"/>
            <person name="Swarnkar M.K."/>
            <person name="Singh D."/>
            <person name="Kumar R."/>
        </authorList>
    </citation>
    <scope>NUCLEOTIDE SEQUENCE [LARGE SCALE GENOMIC DNA]</scope>
    <source>
        <strain evidence="1 2">ERGS5:02</strain>
    </source>
</reference>
<dbReference type="Gene3D" id="3.30.70.100">
    <property type="match status" value="1"/>
</dbReference>
<keyword evidence="2" id="KW-1185">Reference proteome</keyword>
<dbReference type="InterPro" id="IPR011008">
    <property type="entry name" value="Dimeric_a/b-barrel"/>
</dbReference>
<evidence type="ECO:0000313" key="1">
    <source>
        <dbReference type="EMBL" id="AMB59158.1"/>
    </source>
</evidence>
<dbReference type="RefSeq" id="WP_067228505.1">
    <property type="nucleotide sequence ID" value="NZ_CP014145.1"/>
</dbReference>
<protein>
    <recommendedName>
        <fullName evidence="3">L-rhamnose mutarotase</fullName>
    </recommendedName>
</protein>
<dbReference type="GO" id="GO:0019301">
    <property type="term" value="P:rhamnose catabolic process"/>
    <property type="evidence" value="ECO:0007669"/>
    <property type="project" value="TreeGrafter"/>
</dbReference>
<dbReference type="PANTHER" id="PTHR34389:SF2">
    <property type="entry name" value="L-RHAMNOSE MUTAROTASE"/>
    <property type="match status" value="1"/>
</dbReference>
<dbReference type="Proteomes" id="UP000058305">
    <property type="component" value="Chromosome"/>
</dbReference>
<organism evidence="1 2">
    <name type="scientific">Microterricola viridarii</name>
    <dbReference type="NCBI Taxonomy" id="412690"/>
    <lineage>
        <taxon>Bacteria</taxon>
        <taxon>Bacillati</taxon>
        <taxon>Actinomycetota</taxon>
        <taxon>Actinomycetes</taxon>
        <taxon>Micrococcales</taxon>
        <taxon>Microbacteriaceae</taxon>
        <taxon>Microterricola</taxon>
    </lineage>
</organism>
<reference evidence="2" key="2">
    <citation type="submission" date="2016-01" db="EMBL/GenBank/DDBJ databases">
        <title>First complete genome sequence of a species in the genus Microterricola, an extremophilic cold active enzyme producing strain ERGS5:02 isolated from Sikkim Himalaya.</title>
        <authorList>
            <person name="Kumar R."/>
            <person name="Singh D."/>
            <person name="Swarnkar M.K."/>
        </authorList>
    </citation>
    <scope>NUCLEOTIDE SEQUENCE [LARGE SCALE GENOMIC DNA]</scope>
    <source>
        <strain evidence="2">ERGS5:02</strain>
    </source>
</reference>
<dbReference type="GO" id="GO:0016857">
    <property type="term" value="F:racemase and epimerase activity, acting on carbohydrates and derivatives"/>
    <property type="evidence" value="ECO:0007669"/>
    <property type="project" value="InterPro"/>
</dbReference>
<proteinExistence type="predicted"/>
<dbReference type="OrthoDB" id="9799608at2"/>
<dbReference type="SUPFAM" id="SSF54909">
    <property type="entry name" value="Dimeric alpha+beta barrel"/>
    <property type="match status" value="1"/>
</dbReference>
<evidence type="ECO:0008006" key="3">
    <source>
        <dbReference type="Google" id="ProtNLM"/>
    </source>
</evidence>
<evidence type="ECO:0000313" key="2">
    <source>
        <dbReference type="Proteomes" id="UP000058305"/>
    </source>
</evidence>
<dbReference type="KEGG" id="mvd:AWU67_10140"/>
<gene>
    <name evidence="1" type="ORF">AWU67_10140</name>
</gene>
<dbReference type="InterPro" id="IPR008000">
    <property type="entry name" value="Rham/fucose_mutarotase"/>
</dbReference>
<accession>A0A0X8E4B5</accession>
<name>A0A0X8E4B5_9MICO</name>
<dbReference type="Pfam" id="PF05336">
    <property type="entry name" value="rhaM"/>
    <property type="match status" value="1"/>
</dbReference>
<dbReference type="EMBL" id="CP014145">
    <property type="protein sequence ID" value="AMB59158.1"/>
    <property type="molecule type" value="Genomic_DNA"/>
</dbReference>
<sequence length="104" mass="12139">MNRFCYTFELLPGTIALYEQEHEQVWPGVVDAMRAAGIQDYSLFRRGHTVIAWGQSTRPLDEAFAELDADPANRRWSAYIRRLMHDPLDENGELLFAPEIWRMP</sequence>
<dbReference type="AlphaFoldDB" id="A0A0X8E4B5"/>
<dbReference type="PANTHER" id="PTHR34389">
    <property type="entry name" value="L-RHAMNOSE MUTAROTASE"/>
    <property type="match status" value="1"/>
</dbReference>